<sequence>MNILYFHQHFSTPKGSTGIRSYEMARRLIYHGHSVTMVCGTYGGGATGLESEFIAGKREGVVDGIRIIEFNLAYSNSDGFLKRSMTFVKFALKSIGLAFTEKYDVLFATTTPLTAGIPGVFARWLRGKPFVFEVRDLWPELPKEMGVIKNPLILGLMSLLEWVSYRSAHRCIGLSPGIVDGIKKRGVAEDKITMVPNGCDLSIFTQPSEPWRPDGVAEEDLMAIFTGTHGMANGLDAVLNAATELQNRGRDDIKLVLVGQGKLKPLLEAKAQELKLKNVIFHPPVNKQKLAGLMASADVGMQVLANIPAFYYGTSPNKFFDYISAGLPVINNYPGWLAGMIEDLQCGFAVVPDSPKAFANALELAADNREALVTMGESARQLAESQFDRQVLADKWVQWVVGTVQSDEKSAEVNDEKII</sequence>
<feature type="domain" description="Glycosyl transferase family 1" evidence="1">
    <location>
        <begin position="216"/>
        <end position="381"/>
    </location>
</feature>
<dbReference type="InterPro" id="IPR050194">
    <property type="entry name" value="Glycosyltransferase_grp1"/>
</dbReference>
<evidence type="ECO:0000259" key="2">
    <source>
        <dbReference type="Pfam" id="PF13579"/>
    </source>
</evidence>
<dbReference type="GO" id="GO:0016758">
    <property type="term" value="F:hexosyltransferase activity"/>
    <property type="evidence" value="ECO:0007669"/>
    <property type="project" value="TreeGrafter"/>
</dbReference>
<dbReference type="InterPro" id="IPR028098">
    <property type="entry name" value="Glyco_trans_4-like_N"/>
</dbReference>
<dbReference type="AlphaFoldDB" id="A0AAU6VM31"/>
<organism evidence="3">
    <name type="scientific">bacterium 19CA01SA08</name>
    <dbReference type="NCBI Taxonomy" id="2920574"/>
    <lineage>
        <taxon>Bacteria</taxon>
    </lineage>
</organism>
<accession>A0AAU6VM31</accession>
<proteinExistence type="predicted"/>
<reference evidence="3" key="1">
    <citation type="submission" date="2022-03" db="EMBL/GenBank/DDBJ databases">
        <title>Sea Food Isolates.</title>
        <authorList>
            <person name="Li c."/>
        </authorList>
    </citation>
    <scope>NUCLEOTIDE SEQUENCE</scope>
    <source>
        <strain evidence="3">19CA01SA08</strain>
    </source>
</reference>
<dbReference type="Pfam" id="PF13579">
    <property type="entry name" value="Glyco_trans_4_4"/>
    <property type="match status" value="1"/>
</dbReference>
<dbReference type="PANTHER" id="PTHR45947">
    <property type="entry name" value="SULFOQUINOVOSYL TRANSFERASE SQD2"/>
    <property type="match status" value="1"/>
</dbReference>
<dbReference type="Pfam" id="PF00534">
    <property type="entry name" value="Glycos_transf_1"/>
    <property type="match status" value="1"/>
</dbReference>
<protein>
    <submittedName>
        <fullName evidence="3">Glycosyltransferase family 4 protein</fullName>
    </submittedName>
</protein>
<dbReference type="PANTHER" id="PTHR45947:SF3">
    <property type="entry name" value="SULFOQUINOVOSYL TRANSFERASE SQD2"/>
    <property type="match status" value="1"/>
</dbReference>
<feature type="domain" description="Glycosyltransferase subfamily 4-like N-terminal" evidence="2">
    <location>
        <begin position="19"/>
        <end position="198"/>
    </location>
</feature>
<gene>
    <name evidence="3" type="ORF">MRN67_14450</name>
</gene>
<evidence type="ECO:0000313" key="3">
    <source>
        <dbReference type="EMBL" id="XAG87470.1"/>
    </source>
</evidence>
<dbReference type="SUPFAM" id="SSF53756">
    <property type="entry name" value="UDP-Glycosyltransferase/glycogen phosphorylase"/>
    <property type="match status" value="1"/>
</dbReference>
<evidence type="ECO:0000259" key="1">
    <source>
        <dbReference type="Pfam" id="PF00534"/>
    </source>
</evidence>
<name>A0AAU6VM31_UNCXX</name>
<dbReference type="Gene3D" id="3.40.50.2000">
    <property type="entry name" value="Glycogen Phosphorylase B"/>
    <property type="match status" value="2"/>
</dbReference>
<dbReference type="CDD" id="cd03794">
    <property type="entry name" value="GT4_WbuB-like"/>
    <property type="match status" value="1"/>
</dbReference>
<dbReference type="EMBL" id="CP095355">
    <property type="protein sequence ID" value="XAG87470.1"/>
    <property type="molecule type" value="Genomic_DNA"/>
</dbReference>
<dbReference type="InterPro" id="IPR001296">
    <property type="entry name" value="Glyco_trans_1"/>
</dbReference>